<proteinExistence type="inferred from homology"/>
<dbReference type="RefSeq" id="WP_146647204.1">
    <property type="nucleotide sequence ID" value="NZ_CP012333.1"/>
</dbReference>
<keyword evidence="3" id="KW-0238">DNA-binding</keyword>
<dbReference type="OrthoDB" id="3252676at2"/>
<dbReference type="InterPro" id="IPR036388">
    <property type="entry name" value="WH-like_DNA-bd_sf"/>
</dbReference>
<protein>
    <submittedName>
        <fullName evidence="6">Transcriptional regulator, LysR family</fullName>
    </submittedName>
</protein>
<dbReference type="KEGG" id="llu:AKJ09_02484"/>
<dbReference type="GO" id="GO:0003677">
    <property type="term" value="F:DNA binding"/>
    <property type="evidence" value="ECO:0007669"/>
    <property type="project" value="UniProtKB-KW"/>
</dbReference>
<comment type="similarity">
    <text evidence="1">Belongs to the LysR transcriptional regulatory family.</text>
</comment>
<gene>
    <name evidence="6" type="ORF">AKJ09_02484</name>
</gene>
<feature type="domain" description="HTH lysR-type" evidence="5">
    <location>
        <begin position="3"/>
        <end position="59"/>
    </location>
</feature>
<dbReference type="InterPro" id="IPR000847">
    <property type="entry name" value="LysR_HTH_N"/>
</dbReference>
<evidence type="ECO:0000313" key="6">
    <source>
        <dbReference type="EMBL" id="AKU95820.1"/>
    </source>
</evidence>
<accession>A0A0K1PQK2</accession>
<evidence type="ECO:0000256" key="1">
    <source>
        <dbReference type="ARBA" id="ARBA00009437"/>
    </source>
</evidence>
<dbReference type="PANTHER" id="PTHR30579">
    <property type="entry name" value="TRANSCRIPTIONAL REGULATOR"/>
    <property type="match status" value="1"/>
</dbReference>
<dbReference type="PANTHER" id="PTHR30579:SF3">
    <property type="entry name" value="TRANSCRIPTIONAL REGULATORY PROTEIN"/>
    <property type="match status" value="1"/>
</dbReference>
<dbReference type="STRING" id="1391654.AKJ09_02484"/>
<evidence type="ECO:0000259" key="5">
    <source>
        <dbReference type="PROSITE" id="PS50931"/>
    </source>
</evidence>
<dbReference type="GO" id="GO:0003700">
    <property type="term" value="F:DNA-binding transcription factor activity"/>
    <property type="evidence" value="ECO:0007669"/>
    <property type="project" value="InterPro"/>
</dbReference>
<dbReference type="Pfam" id="PF00126">
    <property type="entry name" value="HTH_1"/>
    <property type="match status" value="1"/>
</dbReference>
<evidence type="ECO:0000313" key="7">
    <source>
        <dbReference type="Proteomes" id="UP000064967"/>
    </source>
</evidence>
<evidence type="ECO:0000256" key="2">
    <source>
        <dbReference type="ARBA" id="ARBA00023015"/>
    </source>
</evidence>
<reference evidence="6 7" key="1">
    <citation type="submission" date="2015-08" db="EMBL/GenBank/DDBJ databases">
        <authorList>
            <person name="Babu N.S."/>
            <person name="Beckwith C.J."/>
            <person name="Beseler K.G."/>
            <person name="Brison A."/>
            <person name="Carone J.V."/>
            <person name="Caskin T.P."/>
            <person name="Diamond M."/>
            <person name="Durham M.E."/>
            <person name="Foxe J.M."/>
            <person name="Go M."/>
            <person name="Henderson B.A."/>
            <person name="Jones I.B."/>
            <person name="McGettigan J.A."/>
            <person name="Micheletti S.J."/>
            <person name="Nasrallah M.E."/>
            <person name="Ortiz D."/>
            <person name="Piller C.R."/>
            <person name="Privatt S.R."/>
            <person name="Schneider S.L."/>
            <person name="Sharp S."/>
            <person name="Smith T.C."/>
            <person name="Stanton J.D."/>
            <person name="Ullery H.E."/>
            <person name="Wilson R.J."/>
            <person name="Serrano M.G."/>
            <person name="Buck G."/>
            <person name="Lee V."/>
            <person name="Wang Y."/>
            <person name="Carvalho R."/>
            <person name="Voegtly L."/>
            <person name="Shi R."/>
            <person name="Duckworth R."/>
            <person name="Johnson A."/>
            <person name="Loviza R."/>
            <person name="Walstead R."/>
            <person name="Shah Z."/>
            <person name="Kiflezghi M."/>
            <person name="Wade K."/>
            <person name="Ball S.L."/>
            <person name="Bradley K.W."/>
            <person name="Asai D.J."/>
            <person name="Bowman C.A."/>
            <person name="Russell D.A."/>
            <person name="Pope W.H."/>
            <person name="Jacobs-Sera D."/>
            <person name="Hendrix R.W."/>
            <person name="Hatfull G.F."/>
        </authorList>
    </citation>
    <scope>NUCLEOTIDE SEQUENCE [LARGE SCALE GENOMIC DNA]</scope>
    <source>
        <strain evidence="6 7">DSM 27648</strain>
    </source>
</reference>
<name>A0A0K1PQK2_9BACT</name>
<dbReference type="InterPro" id="IPR005119">
    <property type="entry name" value="LysR_subst-bd"/>
</dbReference>
<dbReference type="Gene3D" id="1.10.10.10">
    <property type="entry name" value="Winged helix-like DNA-binding domain superfamily/Winged helix DNA-binding domain"/>
    <property type="match status" value="1"/>
</dbReference>
<dbReference type="Proteomes" id="UP000064967">
    <property type="component" value="Chromosome"/>
</dbReference>
<dbReference type="InterPro" id="IPR036390">
    <property type="entry name" value="WH_DNA-bd_sf"/>
</dbReference>
<dbReference type="PROSITE" id="PS50931">
    <property type="entry name" value="HTH_LYSR"/>
    <property type="match status" value="1"/>
</dbReference>
<dbReference type="InterPro" id="IPR050176">
    <property type="entry name" value="LTTR"/>
</dbReference>
<keyword evidence="2" id="KW-0805">Transcription regulation</keyword>
<dbReference type="SUPFAM" id="SSF53850">
    <property type="entry name" value="Periplasmic binding protein-like II"/>
    <property type="match status" value="1"/>
</dbReference>
<sequence>MHISWDDLQTVEALVRLESLESAARELGLRHSSVSRRIAALEARLGAALFMRGTRLAPTKLARGMAERASAMRAAAVEIEAAVSAEQRHRAQRLVVTTNDVLAPLLFLALSKTGSSPSVDVLVSDTELALAPGEVDLALRPSQDPSGVLRGRRLGTLRLGVYRAPTARPGWVLPSPSLRAKLSMRWWRHVPDDTNATITCNSLLGIRDACRAGFGRSVLPCFLAQDDPGLRLERELDGGPLVWLLAPSAQKMNPQIRDARDALYAALRSIDGVFHHLVDSSRGS</sequence>
<dbReference type="Gene3D" id="3.40.190.290">
    <property type="match status" value="1"/>
</dbReference>
<organism evidence="6 7">
    <name type="scientific">Labilithrix luteola</name>
    <dbReference type="NCBI Taxonomy" id="1391654"/>
    <lineage>
        <taxon>Bacteria</taxon>
        <taxon>Pseudomonadati</taxon>
        <taxon>Myxococcota</taxon>
        <taxon>Polyangia</taxon>
        <taxon>Polyangiales</taxon>
        <taxon>Labilitrichaceae</taxon>
        <taxon>Labilithrix</taxon>
    </lineage>
</organism>
<evidence type="ECO:0000256" key="3">
    <source>
        <dbReference type="ARBA" id="ARBA00023125"/>
    </source>
</evidence>
<dbReference type="EMBL" id="CP012333">
    <property type="protein sequence ID" value="AKU95820.1"/>
    <property type="molecule type" value="Genomic_DNA"/>
</dbReference>
<dbReference type="SUPFAM" id="SSF46785">
    <property type="entry name" value="Winged helix' DNA-binding domain"/>
    <property type="match status" value="1"/>
</dbReference>
<keyword evidence="4" id="KW-0804">Transcription</keyword>
<dbReference type="AlphaFoldDB" id="A0A0K1PQK2"/>
<keyword evidence="7" id="KW-1185">Reference proteome</keyword>
<dbReference type="Pfam" id="PF03466">
    <property type="entry name" value="LysR_substrate"/>
    <property type="match status" value="1"/>
</dbReference>
<evidence type="ECO:0000256" key="4">
    <source>
        <dbReference type="ARBA" id="ARBA00023163"/>
    </source>
</evidence>